<dbReference type="SUPFAM" id="SSF53098">
    <property type="entry name" value="Ribonuclease H-like"/>
    <property type="match status" value="1"/>
</dbReference>
<feature type="domain" description="RNase H type-1" evidence="1">
    <location>
        <begin position="78"/>
        <end position="205"/>
    </location>
</feature>
<dbReference type="HOGENOM" id="CLU_109698_0_0_9"/>
<evidence type="ECO:0000313" key="3">
    <source>
        <dbReference type="Proteomes" id="UP000031449"/>
    </source>
</evidence>
<keyword evidence="3" id="KW-1185">Reference proteome</keyword>
<dbReference type="EMBL" id="CP009416">
    <property type="protein sequence ID" value="AJD91248.1"/>
    <property type="molecule type" value="Genomic_DNA"/>
</dbReference>
<dbReference type="KEGG" id="jeo:JMA_19310"/>
<dbReference type="GO" id="GO:0004523">
    <property type="term" value="F:RNA-DNA hybrid ribonuclease activity"/>
    <property type="evidence" value="ECO:0007669"/>
    <property type="project" value="InterPro"/>
</dbReference>
<dbReference type="Gene3D" id="3.30.420.10">
    <property type="entry name" value="Ribonuclease H-like superfamily/Ribonuclease H"/>
    <property type="match status" value="1"/>
</dbReference>
<dbReference type="CDD" id="cd09279">
    <property type="entry name" value="RNase_HI_like"/>
    <property type="match status" value="1"/>
</dbReference>
<gene>
    <name evidence="2" type="ORF">JMA_19310</name>
</gene>
<organism evidence="2 3">
    <name type="scientific">Jeotgalibacillus malaysiensis</name>
    <dbReference type="NCBI Taxonomy" id="1508404"/>
    <lineage>
        <taxon>Bacteria</taxon>
        <taxon>Bacillati</taxon>
        <taxon>Bacillota</taxon>
        <taxon>Bacilli</taxon>
        <taxon>Bacillales</taxon>
        <taxon>Caryophanaceae</taxon>
        <taxon>Jeotgalibacillus</taxon>
    </lineage>
</organism>
<evidence type="ECO:0000313" key="2">
    <source>
        <dbReference type="EMBL" id="AJD91248.1"/>
    </source>
</evidence>
<dbReference type="AlphaFoldDB" id="A0A0B5ARQ7"/>
<dbReference type="STRING" id="1508404.JMA_19310"/>
<dbReference type="GO" id="GO:0003676">
    <property type="term" value="F:nucleic acid binding"/>
    <property type="evidence" value="ECO:0007669"/>
    <property type="project" value="InterPro"/>
</dbReference>
<accession>A0A0B5ARQ7</accession>
<dbReference type="PANTHER" id="PTHR47723">
    <property type="entry name" value="OS05G0353850 PROTEIN"/>
    <property type="match status" value="1"/>
</dbReference>
<dbReference type="Proteomes" id="UP000031449">
    <property type="component" value="Chromosome"/>
</dbReference>
<proteinExistence type="predicted"/>
<evidence type="ECO:0000259" key="1">
    <source>
        <dbReference type="Pfam" id="PF13456"/>
    </source>
</evidence>
<sequence length="222" mass="25664">MKIYFTAQYEHPSGTAIKLQTDWTDEKNAFLFLNDFEKTGRFNSITVHDDLGQQWNIKEFKKLMNKTAGAAKDITIHFDAAFSKSDLKAGLGWVINYIKDGTEVVEKRNKLITQIHSNNEAEYAALYYAIQHALDIANGHTQILTSYGDALTITNQMSGEWPCYDQELVNWADKIDHLLKKHGMQAEYYHIGRNQNREAHRLSRQAIEETEIKSLNRNDRHE</sequence>
<dbReference type="InterPro" id="IPR002156">
    <property type="entry name" value="RNaseH_domain"/>
</dbReference>
<dbReference type="InterPro" id="IPR012337">
    <property type="entry name" value="RNaseH-like_sf"/>
</dbReference>
<protein>
    <recommendedName>
        <fullName evidence="1">RNase H type-1 domain-containing protein</fullName>
    </recommendedName>
</protein>
<name>A0A0B5ARQ7_9BACL</name>
<reference evidence="2 3" key="1">
    <citation type="submission" date="2014-08" db="EMBL/GenBank/DDBJ databases">
        <title>Complete genome of a marine bacteria Jeotgalibacillus malaysiensis.</title>
        <authorList>
            <person name="Yaakop A.S."/>
            <person name="Chan K.-G."/>
            <person name="Goh K.M."/>
        </authorList>
    </citation>
    <scope>NUCLEOTIDE SEQUENCE [LARGE SCALE GENOMIC DNA]</scope>
    <source>
        <strain evidence="2 3">D5</strain>
    </source>
</reference>
<dbReference type="Pfam" id="PF13456">
    <property type="entry name" value="RVT_3"/>
    <property type="match status" value="1"/>
</dbReference>
<dbReference type="PANTHER" id="PTHR47723:SF19">
    <property type="entry name" value="POLYNUCLEOTIDYL TRANSFERASE, RIBONUCLEASE H-LIKE SUPERFAMILY PROTEIN"/>
    <property type="match status" value="1"/>
</dbReference>
<dbReference type="NCBIfam" id="NF005822">
    <property type="entry name" value="PRK07708.1"/>
    <property type="match status" value="1"/>
</dbReference>
<dbReference type="InterPro" id="IPR036397">
    <property type="entry name" value="RNaseH_sf"/>
</dbReference>
<dbReference type="InterPro" id="IPR053151">
    <property type="entry name" value="RNase_H-like"/>
</dbReference>
<dbReference type="OrthoDB" id="2680098at2"/>
<dbReference type="BioCyc" id="JESP1508404:G14D9-11186-MONOMER"/>